<dbReference type="RefSeq" id="WP_186948262.1">
    <property type="nucleotide sequence ID" value="NZ_JACOGF010000008.1"/>
</dbReference>
<dbReference type="EMBL" id="JACOGF010000008">
    <property type="protein sequence ID" value="MBC3918987.1"/>
    <property type="molecule type" value="Genomic_DNA"/>
</dbReference>
<protein>
    <submittedName>
        <fullName evidence="1">SRPBCC family protein</fullName>
    </submittedName>
</protein>
<accession>A0ABR6ZSV0</accession>
<dbReference type="Gene3D" id="3.30.530.20">
    <property type="match status" value="1"/>
</dbReference>
<proteinExistence type="predicted"/>
<reference evidence="1 2" key="1">
    <citation type="submission" date="2020-08" db="EMBL/GenBank/DDBJ databases">
        <title>Novel species isolated from subtropical streams in China.</title>
        <authorList>
            <person name="Lu H."/>
        </authorList>
    </citation>
    <scope>NUCLEOTIDE SEQUENCE [LARGE SCALE GENOMIC DNA]</scope>
    <source>
        <strain evidence="1 2">CY18W</strain>
    </source>
</reference>
<evidence type="ECO:0000313" key="1">
    <source>
        <dbReference type="EMBL" id="MBC3918987.1"/>
    </source>
</evidence>
<dbReference type="CDD" id="cd07812">
    <property type="entry name" value="SRPBCC"/>
    <property type="match status" value="1"/>
</dbReference>
<dbReference type="SUPFAM" id="SSF55961">
    <property type="entry name" value="Bet v1-like"/>
    <property type="match status" value="1"/>
</dbReference>
<sequence>MLIKHEFEVHASAKYLFDLTQDYTLRAAWDTLTSEAYLINATQAAVGAQARGMGGNGLSMDIEYVSYKPSEVAAVKMISGPYIFDQFAGGWHFKALSDELTRVRFSYNITARPRWLSWILTPILCLKFKLETEKRIVALTAYAERQFVAVPVAVR</sequence>
<evidence type="ECO:0000313" key="2">
    <source>
        <dbReference type="Proteomes" id="UP000650424"/>
    </source>
</evidence>
<dbReference type="InterPro" id="IPR023393">
    <property type="entry name" value="START-like_dom_sf"/>
</dbReference>
<keyword evidence="2" id="KW-1185">Reference proteome</keyword>
<name>A0ABR6ZSV0_9BURK</name>
<gene>
    <name evidence="1" type="ORF">H8L32_15965</name>
</gene>
<organism evidence="1 2">
    <name type="scientific">Undibacterium hunanense</name>
    <dbReference type="NCBI Taxonomy" id="2762292"/>
    <lineage>
        <taxon>Bacteria</taxon>
        <taxon>Pseudomonadati</taxon>
        <taxon>Pseudomonadota</taxon>
        <taxon>Betaproteobacteria</taxon>
        <taxon>Burkholderiales</taxon>
        <taxon>Oxalobacteraceae</taxon>
        <taxon>Undibacterium</taxon>
    </lineage>
</organism>
<dbReference type="Proteomes" id="UP000650424">
    <property type="component" value="Unassembled WGS sequence"/>
</dbReference>
<comment type="caution">
    <text evidence="1">The sequence shown here is derived from an EMBL/GenBank/DDBJ whole genome shotgun (WGS) entry which is preliminary data.</text>
</comment>